<evidence type="ECO:0000313" key="1">
    <source>
        <dbReference type="EMBL" id="TKW00360.1"/>
    </source>
</evidence>
<reference evidence="1" key="1">
    <citation type="submission" date="2019-03" db="EMBL/GenBank/DDBJ databases">
        <title>WGS assembly of Setaria viridis.</title>
        <authorList>
            <person name="Huang P."/>
            <person name="Jenkins J."/>
            <person name="Grimwood J."/>
            <person name="Barry K."/>
            <person name="Healey A."/>
            <person name="Mamidi S."/>
            <person name="Sreedasyam A."/>
            <person name="Shu S."/>
            <person name="Feldman M."/>
            <person name="Wu J."/>
            <person name="Yu Y."/>
            <person name="Chen C."/>
            <person name="Johnson J."/>
            <person name="Rokhsar D."/>
            <person name="Baxter I."/>
            <person name="Schmutz J."/>
            <person name="Brutnell T."/>
            <person name="Kellogg E."/>
        </authorList>
    </citation>
    <scope>NUCLEOTIDE SEQUENCE [LARGE SCALE GENOMIC DNA]</scope>
</reference>
<proteinExistence type="predicted"/>
<protein>
    <submittedName>
        <fullName evidence="1">Uncharacterized protein</fullName>
    </submittedName>
</protein>
<dbReference type="Proteomes" id="UP000298652">
    <property type="component" value="Chromosome 8"/>
</dbReference>
<accession>A0A4U6TDY2</accession>
<organism evidence="1 2">
    <name type="scientific">Setaria viridis</name>
    <name type="common">Green bristlegrass</name>
    <name type="synonym">Setaria italica subsp. viridis</name>
    <dbReference type="NCBI Taxonomy" id="4556"/>
    <lineage>
        <taxon>Eukaryota</taxon>
        <taxon>Viridiplantae</taxon>
        <taxon>Streptophyta</taxon>
        <taxon>Embryophyta</taxon>
        <taxon>Tracheophyta</taxon>
        <taxon>Spermatophyta</taxon>
        <taxon>Magnoliopsida</taxon>
        <taxon>Liliopsida</taxon>
        <taxon>Poales</taxon>
        <taxon>Poaceae</taxon>
        <taxon>PACMAD clade</taxon>
        <taxon>Panicoideae</taxon>
        <taxon>Panicodae</taxon>
        <taxon>Paniceae</taxon>
        <taxon>Cenchrinae</taxon>
        <taxon>Setaria</taxon>
    </lineage>
</organism>
<gene>
    <name evidence="1" type="ORF">SEVIR_8G103866v2</name>
</gene>
<dbReference type="Gramene" id="TKW00360">
    <property type="protein sequence ID" value="TKW00360"/>
    <property type="gene ID" value="SEVIR_8G103866v2"/>
</dbReference>
<name>A0A4U6TDY2_SETVI</name>
<evidence type="ECO:0000313" key="2">
    <source>
        <dbReference type="Proteomes" id="UP000298652"/>
    </source>
</evidence>
<dbReference type="AlphaFoldDB" id="A0A4U6TDY2"/>
<keyword evidence="2" id="KW-1185">Reference proteome</keyword>
<dbReference type="EMBL" id="CM016559">
    <property type="protein sequence ID" value="TKW00360.1"/>
    <property type="molecule type" value="Genomic_DNA"/>
</dbReference>
<sequence>MSRTFCWKLVLSFSNILLHVMRFLSDEASQFF</sequence>